<accession>A0AC60PM70</accession>
<evidence type="ECO:0000313" key="2">
    <source>
        <dbReference type="Proteomes" id="UP000805193"/>
    </source>
</evidence>
<evidence type="ECO:0000313" key="1">
    <source>
        <dbReference type="EMBL" id="KAG0421587.1"/>
    </source>
</evidence>
<dbReference type="Proteomes" id="UP000805193">
    <property type="component" value="Unassembled WGS sequence"/>
</dbReference>
<protein>
    <submittedName>
        <fullName evidence="1">Uncharacterized protein</fullName>
    </submittedName>
</protein>
<proteinExistence type="predicted"/>
<gene>
    <name evidence="1" type="ORF">HPB47_002549</name>
</gene>
<name>A0AC60PM70_IXOPE</name>
<sequence length="98" mass="10325">MADGGRRRARAASCPRGAGPAAAGTPRSAGVRYDTPRIPGTGAPPPSRLPRICRRGTDRCPTTRPAAPSTSYWDSGGAAEQRRDALLLVDRLSMAKRP</sequence>
<dbReference type="EMBL" id="JABSTQ010010346">
    <property type="protein sequence ID" value="KAG0421587.1"/>
    <property type="molecule type" value="Genomic_DNA"/>
</dbReference>
<organism evidence="1 2">
    <name type="scientific">Ixodes persulcatus</name>
    <name type="common">Taiga tick</name>
    <dbReference type="NCBI Taxonomy" id="34615"/>
    <lineage>
        <taxon>Eukaryota</taxon>
        <taxon>Metazoa</taxon>
        <taxon>Ecdysozoa</taxon>
        <taxon>Arthropoda</taxon>
        <taxon>Chelicerata</taxon>
        <taxon>Arachnida</taxon>
        <taxon>Acari</taxon>
        <taxon>Parasitiformes</taxon>
        <taxon>Ixodida</taxon>
        <taxon>Ixodoidea</taxon>
        <taxon>Ixodidae</taxon>
        <taxon>Ixodinae</taxon>
        <taxon>Ixodes</taxon>
    </lineage>
</organism>
<keyword evidence="2" id="KW-1185">Reference proteome</keyword>
<comment type="caution">
    <text evidence="1">The sequence shown here is derived from an EMBL/GenBank/DDBJ whole genome shotgun (WGS) entry which is preliminary data.</text>
</comment>
<reference evidence="1 2" key="1">
    <citation type="journal article" date="2020" name="Cell">
        <title>Large-Scale Comparative Analyses of Tick Genomes Elucidate Their Genetic Diversity and Vector Capacities.</title>
        <authorList>
            <consortium name="Tick Genome and Microbiome Consortium (TIGMIC)"/>
            <person name="Jia N."/>
            <person name="Wang J."/>
            <person name="Shi W."/>
            <person name="Du L."/>
            <person name="Sun Y."/>
            <person name="Zhan W."/>
            <person name="Jiang J.F."/>
            <person name="Wang Q."/>
            <person name="Zhang B."/>
            <person name="Ji P."/>
            <person name="Bell-Sakyi L."/>
            <person name="Cui X.M."/>
            <person name="Yuan T.T."/>
            <person name="Jiang B.G."/>
            <person name="Yang W.F."/>
            <person name="Lam T.T."/>
            <person name="Chang Q.C."/>
            <person name="Ding S.J."/>
            <person name="Wang X.J."/>
            <person name="Zhu J.G."/>
            <person name="Ruan X.D."/>
            <person name="Zhao L."/>
            <person name="Wei J.T."/>
            <person name="Ye R.Z."/>
            <person name="Que T.C."/>
            <person name="Du C.H."/>
            <person name="Zhou Y.H."/>
            <person name="Cheng J.X."/>
            <person name="Dai P.F."/>
            <person name="Guo W.B."/>
            <person name="Han X.H."/>
            <person name="Huang E.J."/>
            <person name="Li L.F."/>
            <person name="Wei W."/>
            <person name="Gao Y.C."/>
            <person name="Liu J.Z."/>
            <person name="Shao H.Z."/>
            <person name="Wang X."/>
            <person name="Wang C.C."/>
            <person name="Yang T.C."/>
            <person name="Huo Q.B."/>
            <person name="Li W."/>
            <person name="Chen H.Y."/>
            <person name="Chen S.E."/>
            <person name="Zhou L.G."/>
            <person name="Ni X.B."/>
            <person name="Tian J.H."/>
            <person name="Sheng Y."/>
            <person name="Liu T."/>
            <person name="Pan Y.S."/>
            <person name="Xia L.Y."/>
            <person name="Li J."/>
            <person name="Zhao F."/>
            <person name="Cao W.C."/>
        </authorList>
    </citation>
    <scope>NUCLEOTIDE SEQUENCE [LARGE SCALE GENOMIC DNA]</scope>
    <source>
        <strain evidence="1">Iper-2018</strain>
    </source>
</reference>